<keyword evidence="2 3" id="KW-0342">GTP-binding</keyword>
<name>A0A9P4HU03_9PEZI</name>
<dbReference type="PANTHER" id="PTHR45782:SF4">
    <property type="entry name" value="MITOCHONDRIAL RIBOSOME-ASSOCIATED GTPASE 1"/>
    <property type="match status" value="1"/>
</dbReference>
<dbReference type="FunFam" id="1.10.1580.10:FF:000009">
    <property type="entry name" value="Mitochondrial GTPase 1"/>
    <property type="match status" value="1"/>
</dbReference>
<keyword evidence="6" id="KW-1185">Reference proteome</keyword>
<feature type="binding site" evidence="3">
    <location>
        <position position="198"/>
    </location>
    <ligand>
        <name>GTP</name>
        <dbReference type="ChEBI" id="CHEBI:37565"/>
    </ligand>
</feature>
<dbReference type="SUPFAM" id="SSF52540">
    <property type="entry name" value="P-loop containing nucleoside triphosphate hydrolases"/>
    <property type="match status" value="1"/>
</dbReference>
<comment type="caution">
    <text evidence="5">The sequence shown here is derived from an EMBL/GenBank/DDBJ whole genome shotgun (WGS) entry which is preliminary data.</text>
</comment>
<dbReference type="OrthoDB" id="269151at2759"/>
<gene>
    <name evidence="5" type="ORF">K490DRAFT_47049</name>
</gene>
<dbReference type="GO" id="GO:0005525">
    <property type="term" value="F:GTP binding"/>
    <property type="evidence" value="ECO:0007669"/>
    <property type="project" value="UniProtKB-KW"/>
</dbReference>
<dbReference type="Gene3D" id="1.10.1580.10">
    <property type="match status" value="1"/>
</dbReference>
<evidence type="ECO:0000259" key="4">
    <source>
        <dbReference type="Pfam" id="PF01926"/>
    </source>
</evidence>
<keyword evidence="1 3" id="KW-0547">Nucleotide-binding</keyword>
<dbReference type="InterPro" id="IPR006073">
    <property type="entry name" value="GTP-bd"/>
</dbReference>
<dbReference type="PIRSF" id="PIRSF006230">
    <property type="entry name" value="MG442"/>
    <property type="match status" value="1"/>
</dbReference>
<dbReference type="InterPro" id="IPR027417">
    <property type="entry name" value="P-loop_NTPase"/>
</dbReference>
<sequence length="343" mass="38502">MASSFIPRAVFPTLENLPRSYFLGHHRAGLSKMKTLLSSTDLIIECRDYRVPLTSRNPLFEESLAGRERLVIYTKRDLGTLGGEADQKREQIIRQWHSPSRVLFSDHRDKRDVRKVLKYAKDYSLERMSLVGTRMMVVGMPNVGKSSLLNALRLAGVGKGKAAHTGAQPGITRSIGSGVKIIEGAEGREGVYLVDTPGVFIPYVPDAEAMLKLALCGSVKDTIIQPVTLADYLLFRINRVEPELYGEYHEPTNDVWVLLEAIARKTGRLGVGGVPDTEAAALWMVQRWRTGHLGHFVLDDVDPEALKRHRDTAEQLLPSLNQIRKADKEVRRERSRRRLKGTT</sequence>
<evidence type="ECO:0000256" key="1">
    <source>
        <dbReference type="ARBA" id="ARBA00022741"/>
    </source>
</evidence>
<dbReference type="InterPro" id="IPR023179">
    <property type="entry name" value="GTP-bd_ortho_bundle_sf"/>
</dbReference>
<reference evidence="5" key="1">
    <citation type="journal article" date="2020" name="Stud. Mycol.">
        <title>101 Dothideomycetes genomes: a test case for predicting lifestyles and emergence of pathogens.</title>
        <authorList>
            <person name="Haridas S."/>
            <person name="Albert R."/>
            <person name="Binder M."/>
            <person name="Bloem J."/>
            <person name="Labutti K."/>
            <person name="Salamov A."/>
            <person name="Andreopoulos B."/>
            <person name="Baker S."/>
            <person name="Barry K."/>
            <person name="Bills G."/>
            <person name="Bluhm B."/>
            <person name="Cannon C."/>
            <person name="Castanera R."/>
            <person name="Culley D."/>
            <person name="Daum C."/>
            <person name="Ezra D."/>
            <person name="Gonzalez J."/>
            <person name="Henrissat B."/>
            <person name="Kuo A."/>
            <person name="Liang C."/>
            <person name="Lipzen A."/>
            <person name="Lutzoni F."/>
            <person name="Magnuson J."/>
            <person name="Mondo S."/>
            <person name="Nolan M."/>
            <person name="Ohm R."/>
            <person name="Pangilinan J."/>
            <person name="Park H.-J."/>
            <person name="Ramirez L."/>
            <person name="Alfaro M."/>
            <person name="Sun H."/>
            <person name="Tritt A."/>
            <person name="Yoshinaga Y."/>
            <person name="Zwiers L.-H."/>
            <person name="Turgeon B."/>
            <person name="Goodwin S."/>
            <person name="Spatafora J."/>
            <person name="Crous P."/>
            <person name="Grigoriev I."/>
        </authorList>
    </citation>
    <scope>NUCLEOTIDE SEQUENCE</scope>
    <source>
        <strain evidence="5">CBS 121410</strain>
    </source>
</reference>
<proteinExistence type="predicted"/>
<dbReference type="Pfam" id="PF01926">
    <property type="entry name" value="MMR_HSR1"/>
    <property type="match status" value="1"/>
</dbReference>
<evidence type="ECO:0000313" key="6">
    <source>
        <dbReference type="Proteomes" id="UP000799776"/>
    </source>
</evidence>
<dbReference type="GO" id="GO:0032543">
    <property type="term" value="P:mitochondrial translation"/>
    <property type="evidence" value="ECO:0007669"/>
    <property type="project" value="TreeGrafter"/>
</dbReference>
<dbReference type="AlphaFoldDB" id="A0A9P4HU03"/>
<dbReference type="Gene3D" id="3.40.50.300">
    <property type="entry name" value="P-loop containing nucleotide triphosphate hydrolases"/>
    <property type="match status" value="1"/>
</dbReference>
<dbReference type="GO" id="GO:0003924">
    <property type="term" value="F:GTPase activity"/>
    <property type="evidence" value="ECO:0007669"/>
    <property type="project" value="TreeGrafter"/>
</dbReference>
<keyword evidence="5" id="KW-0378">Hydrolase</keyword>
<dbReference type="GO" id="GO:0005739">
    <property type="term" value="C:mitochondrion"/>
    <property type="evidence" value="ECO:0007669"/>
    <property type="project" value="TreeGrafter"/>
</dbReference>
<dbReference type="CDD" id="cd01856">
    <property type="entry name" value="YlqF"/>
    <property type="match status" value="1"/>
</dbReference>
<evidence type="ECO:0000313" key="5">
    <source>
        <dbReference type="EMBL" id="KAF2085265.1"/>
    </source>
</evidence>
<dbReference type="PRINTS" id="PR00326">
    <property type="entry name" value="GTP1OBG"/>
</dbReference>
<evidence type="ECO:0000256" key="3">
    <source>
        <dbReference type="PIRSR" id="PIRSR006230-1"/>
    </source>
</evidence>
<feature type="binding site" evidence="3">
    <location>
        <begin position="142"/>
        <end position="147"/>
    </location>
    <ligand>
        <name>GTP</name>
        <dbReference type="ChEBI" id="CHEBI:37565"/>
    </ligand>
</feature>
<evidence type="ECO:0000256" key="2">
    <source>
        <dbReference type="ARBA" id="ARBA00023134"/>
    </source>
</evidence>
<feature type="domain" description="G" evidence="4">
    <location>
        <begin position="135"/>
        <end position="215"/>
    </location>
</feature>
<protein>
    <submittedName>
        <fullName evidence="5">P-loop containing nucleoside triphosphate hydrolase protein</fullName>
    </submittedName>
</protein>
<accession>A0A9P4HU03</accession>
<dbReference type="EMBL" id="ML978732">
    <property type="protein sequence ID" value="KAF2085265.1"/>
    <property type="molecule type" value="Genomic_DNA"/>
</dbReference>
<dbReference type="InterPro" id="IPR016478">
    <property type="entry name" value="GTPase_MTG1"/>
</dbReference>
<dbReference type="PANTHER" id="PTHR45782">
    <property type="entry name" value="MITOCHONDRIAL RIBOSOME-ASSOCIATED GTPASE 1"/>
    <property type="match status" value="1"/>
</dbReference>
<dbReference type="Proteomes" id="UP000799776">
    <property type="component" value="Unassembled WGS sequence"/>
</dbReference>
<organism evidence="5 6">
    <name type="scientific">Saccharata proteae CBS 121410</name>
    <dbReference type="NCBI Taxonomy" id="1314787"/>
    <lineage>
        <taxon>Eukaryota</taxon>
        <taxon>Fungi</taxon>
        <taxon>Dikarya</taxon>
        <taxon>Ascomycota</taxon>
        <taxon>Pezizomycotina</taxon>
        <taxon>Dothideomycetes</taxon>
        <taxon>Dothideomycetes incertae sedis</taxon>
        <taxon>Botryosphaeriales</taxon>
        <taxon>Saccharataceae</taxon>
        <taxon>Saccharata</taxon>
    </lineage>
</organism>